<comment type="caution">
    <text evidence="1">The sequence shown here is derived from an EMBL/GenBank/DDBJ whole genome shotgun (WGS) entry which is preliminary data.</text>
</comment>
<feature type="non-terminal residue" evidence="1">
    <location>
        <position position="1"/>
    </location>
</feature>
<evidence type="ECO:0000313" key="1">
    <source>
        <dbReference type="EMBL" id="KAK3857702.1"/>
    </source>
</evidence>
<evidence type="ECO:0000313" key="2">
    <source>
        <dbReference type="Proteomes" id="UP001286313"/>
    </source>
</evidence>
<sequence length="24" mass="2946">VKHVVQHTKGEKRLMGWGHDNYYY</sequence>
<dbReference type="Proteomes" id="UP001286313">
    <property type="component" value="Unassembled WGS sequence"/>
</dbReference>
<reference evidence="1" key="1">
    <citation type="submission" date="2023-10" db="EMBL/GenBank/DDBJ databases">
        <title>Genome assemblies of two species of porcelain crab, Petrolisthes cinctipes and Petrolisthes manimaculis (Anomura: Porcellanidae).</title>
        <authorList>
            <person name="Angst P."/>
        </authorList>
    </citation>
    <scope>NUCLEOTIDE SEQUENCE</scope>
    <source>
        <strain evidence="1">PB745_01</strain>
        <tissue evidence="1">Gill</tissue>
    </source>
</reference>
<gene>
    <name evidence="1" type="ORF">Pcinc_036060</name>
</gene>
<dbReference type="EMBL" id="JAWQEG010005541">
    <property type="protein sequence ID" value="KAK3857702.1"/>
    <property type="molecule type" value="Genomic_DNA"/>
</dbReference>
<accession>A0AAE1BWZ9</accession>
<dbReference type="AlphaFoldDB" id="A0AAE1BWZ9"/>
<name>A0AAE1BWZ9_PETCI</name>
<keyword evidence="2" id="KW-1185">Reference proteome</keyword>
<proteinExistence type="predicted"/>
<protein>
    <submittedName>
        <fullName evidence="1">Uncharacterized protein</fullName>
    </submittedName>
</protein>
<organism evidence="1 2">
    <name type="scientific">Petrolisthes cinctipes</name>
    <name type="common">Flat porcelain crab</name>
    <dbReference type="NCBI Taxonomy" id="88211"/>
    <lineage>
        <taxon>Eukaryota</taxon>
        <taxon>Metazoa</taxon>
        <taxon>Ecdysozoa</taxon>
        <taxon>Arthropoda</taxon>
        <taxon>Crustacea</taxon>
        <taxon>Multicrustacea</taxon>
        <taxon>Malacostraca</taxon>
        <taxon>Eumalacostraca</taxon>
        <taxon>Eucarida</taxon>
        <taxon>Decapoda</taxon>
        <taxon>Pleocyemata</taxon>
        <taxon>Anomura</taxon>
        <taxon>Galatheoidea</taxon>
        <taxon>Porcellanidae</taxon>
        <taxon>Petrolisthes</taxon>
    </lineage>
</organism>